<sequence>MTNQAYGLVLAGGGAKGSYQLGVWKSLRELGIEIEAVTGTSIGALNGSMIALDAFDEAYDLWYNLKPSTAIKGNEMVLEKLVNNDIDMKSFNPILKYMRNVLEEGGLNIDPLREVLKVKIDENKLRASKIDFGIVTVSLTDRKPVEVFIDKIPQGRLHDYLIASSNLPVFKSEEIDGKKYLDGCFHDNLPIKLMASKGYKKIIAVDLGAFGVKRSVKKDDLDITYITPSEPLGNSLEFKKETARRNIDMGYYDTLKIFKNLHGKKYYLNNLPEEDYIMNRLLSFPESLVINLGKLFGIEGISYRRMLFENILPKVGGLLGSSDSDDYSTIILNLYEFVAEKLKIDRYTIYNYDDFVELVTLKLSEYSPKNIELKIIPKILKQSNLYKWSLKDELLTLVLMKIVLAESDSVKEVIGH</sequence>
<dbReference type="PANTHER" id="PTHR14226:SF29">
    <property type="entry name" value="NEUROPATHY TARGET ESTERASE SWS"/>
    <property type="match status" value="1"/>
</dbReference>
<evidence type="ECO:0000256" key="2">
    <source>
        <dbReference type="ARBA" id="ARBA00022963"/>
    </source>
</evidence>
<protein>
    <submittedName>
        <fullName evidence="6">Patatin-like phospholipase family protein</fullName>
    </submittedName>
</protein>
<evidence type="ECO:0000256" key="3">
    <source>
        <dbReference type="ARBA" id="ARBA00023098"/>
    </source>
</evidence>
<feature type="domain" description="PNPLA" evidence="5">
    <location>
        <begin position="8"/>
        <end position="195"/>
    </location>
</feature>
<keyword evidence="3 4" id="KW-0443">Lipid metabolism</keyword>
<evidence type="ECO:0000256" key="4">
    <source>
        <dbReference type="PROSITE-ProRule" id="PRU01161"/>
    </source>
</evidence>
<accession>A0A9J6NWX4</accession>
<name>A0A9J6NWX4_9CLOT</name>
<dbReference type="Pfam" id="PF01734">
    <property type="entry name" value="Patatin"/>
    <property type="match status" value="1"/>
</dbReference>
<feature type="active site" description="Nucleophile" evidence="4">
    <location>
        <position position="41"/>
    </location>
</feature>
<keyword evidence="7" id="KW-1185">Reference proteome</keyword>
<dbReference type="PANTHER" id="PTHR14226">
    <property type="entry name" value="NEUROPATHY TARGET ESTERASE/SWISS CHEESE D.MELANOGASTER"/>
    <property type="match status" value="1"/>
</dbReference>
<evidence type="ECO:0000259" key="5">
    <source>
        <dbReference type="PROSITE" id="PS51635"/>
    </source>
</evidence>
<dbReference type="InterPro" id="IPR002641">
    <property type="entry name" value="PNPLA_dom"/>
</dbReference>
<evidence type="ECO:0000313" key="7">
    <source>
        <dbReference type="Proteomes" id="UP001056429"/>
    </source>
</evidence>
<dbReference type="InterPro" id="IPR050301">
    <property type="entry name" value="NTE"/>
</dbReference>
<dbReference type="CDD" id="cd07209">
    <property type="entry name" value="Pat_hypo_Ecoli_Z1214_like"/>
    <property type="match status" value="1"/>
</dbReference>
<dbReference type="AlphaFoldDB" id="A0A9J6NWX4"/>
<comment type="caution">
    <text evidence="6">The sequence shown here is derived from an EMBL/GenBank/DDBJ whole genome shotgun (WGS) entry which is preliminary data.</text>
</comment>
<keyword evidence="1 4" id="KW-0378">Hydrolase</keyword>
<reference evidence="6" key="2">
    <citation type="submission" date="2021-04" db="EMBL/GenBank/DDBJ databases">
        <authorList>
            <person name="Dong X."/>
        </authorList>
    </citation>
    <scope>NUCLEOTIDE SEQUENCE</scope>
    <source>
        <strain evidence="6">ZWT</strain>
    </source>
</reference>
<evidence type="ECO:0000256" key="1">
    <source>
        <dbReference type="ARBA" id="ARBA00022801"/>
    </source>
</evidence>
<dbReference type="PROSITE" id="PS51635">
    <property type="entry name" value="PNPLA"/>
    <property type="match status" value="1"/>
</dbReference>
<feature type="short sequence motif" description="GXSXG" evidence="4">
    <location>
        <begin position="39"/>
        <end position="43"/>
    </location>
</feature>
<feature type="active site" description="Proton acceptor" evidence="4">
    <location>
        <position position="182"/>
    </location>
</feature>
<dbReference type="GO" id="GO:0016787">
    <property type="term" value="F:hydrolase activity"/>
    <property type="evidence" value="ECO:0007669"/>
    <property type="project" value="UniProtKB-UniRule"/>
</dbReference>
<dbReference type="InterPro" id="IPR016035">
    <property type="entry name" value="Acyl_Trfase/lysoPLipase"/>
</dbReference>
<dbReference type="SUPFAM" id="SSF52151">
    <property type="entry name" value="FabD/lysophospholipase-like"/>
    <property type="match status" value="1"/>
</dbReference>
<dbReference type="EMBL" id="JAGSOJ010000001">
    <property type="protein sequence ID" value="MCM1988763.1"/>
    <property type="molecule type" value="Genomic_DNA"/>
</dbReference>
<evidence type="ECO:0000313" key="6">
    <source>
        <dbReference type="EMBL" id="MCM1988763.1"/>
    </source>
</evidence>
<reference evidence="6" key="1">
    <citation type="journal article" date="2021" name="mSystems">
        <title>Bacteria and Archaea Synergistically Convert Glycine Betaine to Biogenic Methane in the Formosa Cold Seep of the South China Sea.</title>
        <authorList>
            <person name="Li L."/>
            <person name="Zhang W."/>
            <person name="Zhang S."/>
            <person name="Song L."/>
            <person name="Sun Q."/>
            <person name="Zhang H."/>
            <person name="Xiang H."/>
            <person name="Dong X."/>
        </authorList>
    </citation>
    <scope>NUCLEOTIDE SEQUENCE</scope>
    <source>
        <strain evidence="6">ZWT</strain>
    </source>
</reference>
<keyword evidence="2 4" id="KW-0442">Lipid degradation</keyword>
<proteinExistence type="predicted"/>
<feature type="short sequence motif" description="GXGXXG" evidence="4">
    <location>
        <begin position="12"/>
        <end position="17"/>
    </location>
</feature>
<dbReference type="Gene3D" id="3.40.1090.10">
    <property type="entry name" value="Cytosolic phospholipase A2 catalytic domain"/>
    <property type="match status" value="2"/>
</dbReference>
<dbReference type="Proteomes" id="UP001056429">
    <property type="component" value="Unassembled WGS sequence"/>
</dbReference>
<dbReference type="RefSeq" id="WP_250857632.1">
    <property type="nucleotide sequence ID" value="NZ_JAGSOJ010000001.1"/>
</dbReference>
<dbReference type="GO" id="GO:0016042">
    <property type="term" value="P:lipid catabolic process"/>
    <property type="evidence" value="ECO:0007669"/>
    <property type="project" value="UniProtKB-UniRule"/>
</dbReference>
<gene>
    <name evidence="6" type="ORF">KDK92_03350</name>
</gene>
<organism evidence="6 7">
    <name type="scientific">Oceanirhabdus seepicola</name>
    <dbReference type="NCBI Taxonomy" id="2828781"/>
    <lineage>
        <taxon>Bacteria</taxon>
        <taxon>Bacillati</taxon>
        <taxon>Bacillota</taxon>
        <taxon>Clostridia</taxon>
        <taxon>Eubacteriales</taxon>
        <taxon>Clostridiaceae</taxon>
        <taxon>Oceanirhabdus</taxon>
    </lineage>
</organism>
<comment type="caution">
    <text evidence="4">Lacks conserved residue(s) required for the propagation of feature annotation.</text>
</comment>